<name>A0A5N6TU70_ASPAV</name>
<dbReference type="SUPFAM" id="SSF54909">
    <property type="entry name" value="Dimeric alpha+beta barrel"/>
    <property type="match status" value="1"/>
</dbReference>
<dbReference type="EMBL" id="ML742109">
    <property type="protein sequence ID" value="KAE8149912.1"/>
    <property type="molecule type" value="Genomic_DNA"/>
</dbReference>
<dbReference type="InterPro" id="IPR011008">
    <property type="entry name" value="Dimeric_a/b-barrel"/>
</dbReference>
<dbReference type="Pfam" id="PF07110">
    <property type="entry name" value="EthD"/>
    <property type="match status" value="1"/>
</dbReference>
<dbReference type="Proteomes" id="UP000325780">
    <property type="component" value="Unassembled WGS sequence"/>
</dbReference>
<dbReference type="Gene3D" id="3.30.70.100">
    <property type="match status" value="1"/>
</dbReference>
<dbReference type="GO" id="GO:0016491">
    <property type="term" value="F:oxidoreductase activity"/>
    <property type="evidence" value="ECO:0007669"/>
    <property type="project" value="InterPro"/>
</dbReference>
<protein>
    <recommendedName>
        <fullName evidence="2">EthD domain-containing protein</fullName>
    </recommendedName>
</protein>
<reference evidence="3 4" key="1">
    <citation type="submission" date="2019-04" db="EMBL/GenBank/DDBJ databases">
        <title>Friends and foes A comparative genomics study of 23 Aspergillus species from section Flavi.</title>
        <authorList>
            <consortium name="DOE Joint Genome Institute"/>
            <person name="Kjaerbolling I."/>
            <person name="Vesth T."/>
            <person name="Frisvad J.C."/>
            <person name="Nybo J.L."/>
            <person name="Theobald S."/>
            <person name="Kildgaard S."/>
            <person name="Isbrandt T."/>
            <person name="Kuo A."/>
            <person name="Sato A."/>
            <person name="Lyhne E.K."/>
            <person name="Kogle M.E."/>
            <person name="Wiebenga A."/>
            <person name="Kun R.S."/>
            <person name="Lubbers R.J."/>
            <person name="Makela M.R."/>
            <person name="Barry K."/>
            <person name="Chovatia M."/>
            <person name="Clum A."/>
            <person name="Daum C."/>
            <person name="Haridas S."/>
            <person name="He G."/>
            <person name="LaButti K."/>
            <person name="Lipzen A."/>
            <person name="Mondo S."/>
            <person name="Riley R."/>
            <person name="Salamov A."/>
            <person name="Simmons B.A."/>
            <person name="Magnuson J.K."/>
            <person name="Henrissat B."/>
            <person name="Mortensen U.H."/>
            <person name="Larsen T.O."/>
            <person name="Devries R.P."/>
            <person name="Grigoriev I.V."/>
            <person name="Machida M."/>
            <person name="Baker S.E."/>
            <person name="Andersen M.R."/>
        </authorList>
    </citation>
    <scope>NUCLEOTIDE SEQUENCE [LARGE SCALE GENOMIC DNA]</scope>
    <source>
        <strain evidence="3 4">IBT 18842</strain>
    </source>
</reference>
<dbReference type="OrthoDB" id="3183782at2759"/>
<feature type="domain" description="EthD" evidence="2">
    <location>
        <begin position="20"/>
        <end position="114"/>
    </location>
</feature>
<dbReference type="AlphaFoldDB" id="A0A5N6TU70"/>
<comment type="similarity">
    <text evidence="1">Belongs to the tpcK family.</text>
</comment>
<organism evidence="3 4">
    <name type="scientific">Aspergillus avenaceus</name>
    <dbReference type="NCBI Taxonomy" id="36643"/>
    <lineage>
        <taxon>Eukaryota</taxon>
        <taxon>Fungi</taxon>
        <taxon>Dikarya</taxon>
        <taxon>Ascomycota</taxon>
        <taxon>Pezizomycotina</taxon>
        <taxon>Eurotiomycetes</taxon>
        <taxon>Eurotiomycetidae</taxon>
        <taxon>Eurotiales</taxon>
        <taxon>Aspergillaceae</taxon>
        <taxon>Aspergillus</taxon>
        <taxon>Aspergillus subgen. Circumdati</taxon>
    </lineage>
</organism>
<proteinExistence type="inferred from homology"/>
<keyword evidence="4" id="KW-1185">Reference proteome</keyword>
<gene>
    <name evidence="3" type="ORF">BDV25DRAFT_155457</name>
</gene>
<evidence type="ECO:0000313" key="4">
    <source>
        <dbReference type="Proteomes" id="UP000325780"/>
    </source>
</evidence>
<evidence type="ECO:0000313" key="3">
    <source>
        <dbReference type="EMBL" id="KAE8149912.1"/>
    </source>
</evidence>
<evidence type="ECO:0000259" key="2">
    <source>
        <dbReference type="Pfam" id="PF07110"/>
    </source>
</evidence>
<evidence type="ECO:0000256" key="1">
    <source>
        <dbReference type="ARBA" id="ARBA00005986"/>
    </source>
</evidence>
<dbReference type="InterPro" id="IPR009799">
    <property type="entry name" value="EthD_dom"/>
</dbReference>
<sequence>MSPVKQHLLRIAVSHNRSASLSEEEFHEWATKEHCAKAARIHARYGIEAYGMIFSSASAQATAKNLNRQLGGRWTVDDHDVTVEFYLRSVNELTTVLADPEFKALQEEEEPYVSGENIVATLGWVETYVQDGRVVNLDTAGSPIYPGFDVLADFSNEEVNRA</sequence>
<accession>A0A5N6TU70</accession>